<gene>
    <name evidence="2" type="ORF">NCTC10115_01571</name>
</gene>
<evidence type="ECO:0000313" key="2">
    <source>
        <dbReference type="EMBL" id="SYV95758.1"/>
    </source>
</evidence>
<dbReference type="EMBL" id="LS991952">
    <property type="protein sequence ID" value="SYV95758.1"/>
    <property type="molecule type" value="Genomic_DNA"/>
</dbReference>
<organism evidence="2 3">
    <name type="scientific">Mycoplasmoides gallisepticum</name>
    <name type="common">Mycoplasma gallisepticum</name>
    <dbReference type="NCBI Taxonomy" id="2096"/>
    <lineage>
        <taxon>Bacteria</taxon>
        <taxon>Bacillati</taxon>
        <taxon>Mycoplasmatota</taxon>
        <taxon>Mycoplasmoidales</taxon>
        <taxon>Mycoplasmoidaceae</taxon>
        <taxon>Mycoplasmoides</taxon>
    </lineage>
</organism>
<feature type="domain" description="DUF31" evidence="1">
    <location>
        <begin position="5"/>
        <end position="90"/>
    </location>
</feature>
<dbReference type="InterPro" id="IPR022382">
    <property type="entry name" value="Mycoplasma_peptidase_DUF31"/>
</dbReference>
<reference evidence="3" key="1">
    <citation type="submission" date="2018-06" db="EMBL/GenBank/DDBJ databases">
        <authorList>
            <consortium name="Pathogen Informatics"/>
        </authorList>
    </citation>
    <scope>NUCLEOTIDE SEQUENCE [LARGE SCALE GENOMIC DNA]</scope>
    <source>
        <strain evidence="3">NCTC10115</strain>
    </source>
</reference>
<name>A0A3B0PEY7_MYCGL</name>
<proteinExistence type="predicted"/>
<sequence length="93" mass="10429">MEKVNLSPDQVKLIYAGIDFLKTSPKDYVDPSSPISKIEESADFAVLEINFKKANDSDYKYVKNTGTGVFFEEKPIESAEALAKLITSDYANW</sequence>
<evidence type="ECO:0000313" key="3">
    <source>
        <dbReference type="Proteomes" id="UP000260136"/>
    </source>
</evidence>
<dbReference type="AlphaFoldDB" id="A0A3B0PEY7"/>
<dbReference type="Proteomes" id="UP000260136">
    <property type="component" value="Chromosome"/>
</dbReference>
<dbReference type="Pfam" id="PF01732">
    <property type="entry name" value="Mycop_pep_DUF31"/>
    <property type="match status" value="1"/>
</dbReference>
<protein>
    <recommendedName>
        <fullName evidence="1">DUF31 domain-containing protein</fullName>
    </recommendedName>
</protein>
<feature type="non-terminal residue" evidence="2">
    <location>
        <position position="93"/>
    </location>
</feature>
<accession>A0A3B0PEY7</accession>
<evidence type="ECO:0000259" key="1">
    <source>
        <dbReference type="Pfam" id="PF01732"/>
    </source>
</evidence>